<proteinExistence type="predicted"/>
<dbReference type="Pfam" id="PF03050">
    <property type="entry name" value="DDE_Tnp_IS66"/>
    <property type="match status" value="1"/>
</dbReference>
<evidence type="ECO:0000313" key="6">
    <source>
        <dbReference type="Proteomes" id="UP000283538"/>
    </source>
</evidence>
<dbReference type="InterPro" id="IPR004291">
    <property type="entry name" value="Transposase_IS66_central"/>
</dbReference>
<organism evidence="5 6">
    <name type="scientific">Bacteroides eggerthii</name>
    <dbReference type="NCBI Taxonomy" id="28111"/>
    <lineage>
        <taxon>Bacteria</taxon>
        <taxon>Pseudomonadati</taxon>
        <taxon>Bacteroidota</taxon>
        <taxon>Bacteroidia</taxon>
        <taxon>Bacteroidales</taxon>
        <taxon>Bacteroidaceae</taxon>
        <taxon>Bacteroides</taxon>
    </lineage>
</organism>
<keyword evidence="1" id="KW-0175">Coiled coil</keyword>
<evidence type="ECO:0000259" key="2">
    <source>
        <dbReference type="Pfam" id="PF03050"/>
    </source>
</evidence>
<dbReference type="InterPro" id="IPR024463">
    <property type="entry name" value="Transposase_TnpC_homeodom"/>
</dbReference>
<reference evidence="5 6" key="1">
    <citation type="submission" date="2018-08" db="EMBL/GenBank/DDBJ databases">
        <title>A genome reference for cultivated species of the human gut microbiota.</title>
        <authorList>
            <person name="Zou Y."/>
            <person name="Xue W."/>
            <person name="Luo G."/>
        </authorList>
    </citation>
    <scope>NUCLEOTIDE SEQUENCE [LARGE SCALE GENOMIC DNA]</scope>
    <source>
        <strain evidence="5 6">AM26-26AC</strain>
    </source>
</reference>
<dbReference type="InterPro" id="IPR052344">
    <property type="entry name" value="Transposase-related"/>
</dbReference>
<comment type="caution">
    <text evidence="5">The sequence shown here is derived from an EMBL/GenBank/DDBJ whole genome shotgun (WGS) entry which is preliminary data.</text>
</comment>
<evidence type="ECO:0000313" key="5">
    <source>
        <dbReference type="EMBL" id="RHF01644.1"/>
    </source>
</evidence>
<dbReference type="PANTHER" id="PTHR33678">
    <property type="entry name" value="BLL1576 PROTEIN"/>
    <property type="match status" value="1"/>
</dbReference>
<dbReference type="PANTHER" id="PTHR33678:SF1">
    <property type="entry name" value="BLL1576 PROTEIN"/>
    <property type="match status" value="1"/>
</dbReference>
<dbReference type="Pfam" id="PF13817">
    <property type="entry name" value="DDE_Tnp_IS66_C"/>
    <property type="match status" value="1"/>
</dbReference>
<accession>A0A414M1A4</accession>
<protein>
    <submittedName>
        <fullName evidence="5">IS66 family transposase</fullName>
    </submittedName>
</protein>
<name>A0A414M1A4_9BACE</name>
<evidence type="ECO:0000259" key="4">
    <source>
        <dbReference type="Pfam" id="PF13817"/>
    </source>
</evidence>
<feature type="domain" description="Transposase TnpC homeodomain" evidence="3">
    <location>
        <begin position="33"/>
        <end position="112"/>
    </location>
</feature>
<gene>
    <name evidence="5" type="ORF">DW701_17540</name>
</gene>
<dbReference type="EMBL" id="QSLA01000051">
    <property type="protein sequence ID" value="RHF01644.1"/>
    <property type="molecule type" value="Genomic_DNA"/>
</dbReference>
<dbReference type="NCBIfam" id="NF033517">
    <property type="entry name" value="transpos_IS66"/>
    <property type="match status" value="1"/>
</dbReference>
<evidence type="ECO:0000256" key="1">
    <source>
        <dbReference type="SAM" id="Coils"/>
    </source>
</evidence>
<dbReference type="AlphaFoldDB" id="A0A414M1A4"/>
<feature type="domain" description="Transposase IS66 central" evidence="2">
    <location>
        <begin position="185"/>
        <end position="465"/>
    </location>
</feature>
<sequence>MQMLTEEQEKALLEELEQLRQDKAALISRVSSLEQSLYWLRKKVFGRMSEKNLPLDPNQLFLFSKEEMSSMEISRMEEEVRKSDEEITRTIKVKEKPARKPLDTSSLPVEVIDLYPEGTTDEEGRLKDDFIEIGKEESSRLERVPAKLYILKTVRHKVISKSDMEKYPEERQILIHPLPLVPVSKCMAGASVLTDIIIGKFMYHLPFYRLIQQYRESGINISESTMCGWYEMAVEKLKLLYNLLKQKILSSEYIQVDESVIPVLDNEKHKAKKGYEWCVRDGITGDVMFHYDRGSRSGMVARELLGCYRGIVQCDGYAAYEQFEQMKGITLVGCWAHVRRKYVDALEENRTLATQAIHYIGKLYKIESEANDAGLTAEERKEKRISEAYPLILEFEKWLQDAYLRVLPKSRMGKAIEYTYTLLPRLSRYVNDGRIEIDDNRIENAIRPLALGRKNYLFCGNDASAYRAAIVYSLIATCKSAEVDPRIWMEDVLSKIPYYERDEKNMEELLPRNWAKSYQTCSE</sequence>
<feature type="domain" description="Transposase IS66 C-terminal" evidence="4">
    <location>
        <begin position="473"/>
        <end position="511"/>
    </location>
</feature>
<dbReference type="InterPro" id="IPR039552">
    <property type="entry name" value="IS66_C"/>
</dbReference>
<feature type="coiled-coil region" evidence="1">
    <location>
        <begin position="2"/>
        <end position="36"/>
    </location>
</feature>
<evidence type="ECO:0000259" key="3">
    <source>
        <dbReference type="Pfam" id="PF13007"/>
    </source>
</evidence>
<dbReference type="Proteomes" id="UP000283538">
    <property type="component" value="Unassembled WGS sequence"/>
</dbReference>
<dbReference type="Pfam" id="PF13007">
    <property type="entry name" value="LZ_Tnp_IS66"/>
    <property type="match status" value="1"/>
</dbReference>